<dbReference type="InterPro" id="IPR051781">
    <property type="entry name" value="Metallo-dep_Hydrolase"/>
</dbReference>
<dbReference type="GeneID" id="69016385"/>
<evidence type="ECO:0000259" key="2">
    <source>
        <dbReference type="Pfam" id="PF01979"/>
    </source>
</evidence>
<dbReference type="Proteomes" id="UP000613401">
    <property type="component" value="Unassembled WGS sequence"/>
</dbReference>
<dbReference type="InterPro" id="IPR032466">
    <property type="entry name" value="Metal_Hydrolase"/>
</dbReference>
<comment type="caution">
    <text evidence="3">The sequence shown here is derived from an EMBL/GenBank/DDBJ whole genome shotgun (WGS) entry which is preliminary data.</text>
</comment>
<protein>
    <submittedName>
        <fullName evidence="3">Imidazolonepropionase</fullName>
    </submittedName>
</protein>
<evidence type="ECO:0000313" key="3">
    <source>
        <dbReference type="EMBL" id="KAF3797281.1"/>
    </source>
</evidence>
<reference evidence="3" key="2">
    <citation type="submission" date="2020-03" db="EMBL/GenBank/DDBJ databases">
        <authorList>
            <person name="Fu F.-F."/>
            <person name="Chen J."/>
        </authorList>
    </citation>
    <scope>NUCLEOTIDE SEQUENCE</scope>
    <source>
        <strain evidence="3">Lc1</strain>
    </source>
</reference>
<organism evidence="3 4">
    <name type="scientific">Colletotrichum gloeosporioides</name>
    <name type="common">Anthracnose fungus</name>
    <name type="synonym">Glomerella cingulata</name>
    <dbReference type="NCBI Taxonomy" id="474922"/>
    <lineage>
        <taxon>Eukaryota</taxon>
        <taxon>Fungi</taxon>
        <taxon>Dikarya</taxon>
        <taxon>Ascomycota</taxon>
        <taxon>Pezizomycotina</taxon>
        <taxon>Sordariomycetes</taxon>
        <taxon>Hypocreomycetidae</taxon>
        <taxon>Glomerellales</taxon>
        <taxon>Glomerellaceae</taxon>
        <taxon>Colletotrichum</taxon>
        <taxon>Colletotrichum gloeosporioides species complex</taxon>
    </lineage>
</organism>
<gene>
    <name evidence="3" type="ORF">GCG54_00009252</name>
</gene>
<dbReference type="AlphaFoldDB" id="A0A8H4C4X9"/>
<dbReference type="EMBL" id="WVTB01000117">
    <property type="protein sequence ID" value="KAF3797281.1"/>
    <property type="molecule type" value="Genomic_DNA"/>
</dbReference>
<feature type="compositionally biased region" description="Pro residues" evidence="1">
    <location>
        <begin position="266"/>
        <end position="275"/>
    </location>
</feature>
<evidence type="ECO:0000313" key="4">
    <source>
        <dbReference type="Proteomes" id="UP000613401"/>
    </source>
</evidence>
<dbReference type="Gene3D" id="3.20.20.140">
    <property type="entry name" value="Metal-dependent hydrolases"/>
    <property type="match status" value="1"/>
</dbReference>
<dbReference type="PANTHER" id="PTHR43135">
    <property type="entry name" value="ALPHA-D-RIBOSE 1-METHYLPHOSPHONATE 5-TRIPHOSPHATE DIPHOSPHATASE"/>
    <property type="match status" value="1"/>
</dbReference>
<dbReference type="Gene3D" id="2.30.40.10">
    <property type="entry name" value="Urease, subunit C, domain 1"/>
    <property type="match status" value="1"/>
</dbReference>
<dbReference type="SUPFAM" id="SSF51556">
    <property type="entry name" value="Metallo-dependent hydrolases"/>
    <property type="match status" value="1"/>
</dbReference>
<reference evidence="3" key="1">
    <citation type="journal article" date="2020" name="Phytopathology">
        <title>Genome sequence and comparative analysis of Colletotrichum gloeosporioides isolated from Liriodendron leaves.</title>
        <authorList>
            <person name="Fu F.F."/>
            <person name="Hao Z."/>
            <person name="Wang P."/>
            <person name="Lu Y."/>
            <person name="Xue L.J."/>
            <person name="Wei G."/>
            <person name="Tian Y."/>
            <person name="Baishi H."/>
            <person name="Xu H."/>
            <person name="Shi J."/>
            <person name="Cheng T."/>
            <person name="Wang G."/>
            <person name="Yi Y."/>
            <person name="Chen J."/>
        </authorList>
    </citation>
    <scope>NUCLEOTIDE SEQUENCE</scope>
    <source>
        <strain evidence="3">Lc1</strain>
    </source>
</reference>
<accession>A0A8H4C4X9</accession>
<feature type="compositionally biased region" description="Basic and acidic residues" evidence="1">
    <location>
        <begin position="255"/>
        <end position="265"/>
    </location>
</feature>
<feature type="domain" description="Amidohydrolase-related" evidence="2">
    <location>
        <begin position="69"/>
        <end position="423"/>
    </location>
</feature>
<proteinExistence type="predicted"/>
<keyword evidence="4" id="KW-1185">Reference proteome</keyword>
<sequence>MTQILIQNVRVFDNEAILEPSDVIITRSAGDIQSPMSDGSAVETFDVVVDGQGCTLIPGFIDTYANIRGANAALGTFASHGVTTVIDSSSNTQQCQALRIYAAGRTRLPTVFTCGTAAVLARDSQPYIHDNQDEVVIRTAEEAVAFAAARASGPDRADFVKVVVDLHSPPNDSLLKAIVDAAHAHDKLTIARTTGRASYERAMRAGFDVFAHAPLDAPLDPALAREMAARGKVFVPTLRMMRTRATPDGADGIDGVDRVDGEETHPPAPGPPGFPFPDLYGRPPRDDDNNAFSDAADAGSRQHSRPGAVPGGSYDNAAASVRTLYEAGVTICAGTTANLVPGTQIPFGESLHDELELLVDAGMTPLDALRSATCVAAAAFRLHDRGIVRGGQRADLLLIDGDPLVDISATRKIKRIWIQGEEVEPARTHRRS</sequence>
<name>A0A8H4C4X9_COLGL</name>
<dbReference type="InterPro" id="IPR011059">
    <property type="entry name" value="Metal-dep_hydrolase_composite"/>
</dbReference>
<dbReference type="InterPro" id="IPR006680">
    <property type="entry name" value="Amidohydro-rel"/>
</dbReference>
<feature type="region of interest" description="Disordered" evidence="1">
    <location>
        <begin position="245"/>
        <end position="312"/>
    </location>
</feature>
<dbReference type="GO" id="GO:0016810">
    <property type="term" value="F:hydrolase activity, acting on carbon-nitrogen (but not peptide) bonds"/>
    <property type="evidence" value="ECO:0007669"/>
    <property type="project" value="InterPro"/>
</dbReference>
<dbReference type="PANTHER" id="PTHR43135:SF3">
    <property type="entry name" value="ALPHA-D-RIBOSE 1-METHYLPHOSPHONATE 5-TRIPHOSPHATE DIPHOSPHATASE"/>
    <property type="match status" value="1"/>
</dbReference>
<dbReference type="SUPFAM" id="SSF51338">
    <property type="entry name" value="Composite domain of metallo-dependent hydrolases"/>
    <property type="match status" value="1"/>
</dbReference>
<dbReference type="Pfam" id="PF01979">
    <property type="entry name" value="Amidohydro_1"/>
    <property type="match status" value="1"/>
</dbReference>
<evidence type="ECO:0000256" key="1">
    <source>
        <dbReference type="SAM" id="MobiDB-lite"/>
    </source>
</evidence>
<dbReference type="RefSeq" id="XP_045256445.1">
    <property type="nucleotide sequence ID" value="XM_045409200.1"/>
</dbReference>